<evidence type="ECO:0000256" key="2">
    <source>
        <dbReference type="ARBA" id="ARBA00008034"/>
    </source>
</evidence>
<comment type="subcellular location">
    <subcellularLocation>
        <location evidence="6">Cell membrane</location>
        <topology evidence="6">Multi-pass membrane protein</topology>
    </subcellularLocation>
    <subcellularLocation>
        <location evidence="1">Membrane</location>
        <topology evidence="1">Multi-pass membrane protein</topology>
    </subcellularLocation>
</comment>
<feature type="transmembrane region" description="Helical" evidence="7">
    <location>
        <begin position="226"/>
        <end position="244"/>
    </location>
</feature>
<keyword evidence="5 7" id="KW-0472">Membrane</keyword>
<reference evidence="9" key="1">
    <citation type="journal article" date="2019" name="Int. J. Syst. Evol. Microbiol.">
        <title>The Global Catalogue of Microorganisms (GCM) 10K type strain sequencing project: providing services to taxonomists for standard genome sequencing and annotation.</title>
        <authorList>
            <consortium name="The Broad Institute Genomics Platform"/>
            <consortium name="The Broad Institute Genome Sequencing Center for Infectious Disease"/>
            <person name="Wu L."/>
            <person name="Ma J."/>
        </authorList>
    </citation>
    <scope>NUCLEOTIDE SEQUENCE [LARGE SCALE GENOMIC DNA]</scope>
    <source>
        <strain evidence="9">CECT 7184</strain>
    </source>
</reference>
<evidence type="ECO:0000256" key="3">
    <source>
        <dbReference type="ARBA" id="ARBA00022692"/>
    </source>
</evidence>
<evidence type="ECO:0000256" key="4">
    <source>
        <dbReference type="ARBA" id="ARBA00022989"/>
    </source>
</evidence>
<evidence type="ECO:0000256" key="1">
    <source>
        <dbReference type="ARBA" id="ARBA00004141"/>
    </source>
</evidence>
<feature type="transmembrane region" description="Helical" evidence="7">
    <location>
        <begin position="69"/>
        <end position="85"/>
    </location>
</feature>
<feature type="transmembrane region" description="Helical" evidence="7">
    <location>
        <begin position="15"/>
        <end position="34"/>
    </location>
</feature>
<keyword evidence="6" id="KW-0813">Transport</keyword>
<comment type="caution">
    <text evidence="8">The sequence shown here is derived from an EMBL/GenBank/DDBJ whole genome shotgun (WGS) entry which is preliminary data.</text>
</comment>
<dbReference type="InterPro" id="IPR037294">
    <property type="entry name" value="ABC_BtuC-like"/>
</dbReference>
<dbReference type="SUPFAM" id="SSF81345">
    <property type="entry name" value="ABC transporter involved in vitamin B12 uptake, BtuC"/>
    <property type="match status" value="1"/>
</dbReference>
<dbReference type="Pfam" id="PF00950">
    <property type="entry name" value="ABC-3"/>
    <property type="match status" value="1"/>
</dbReference>
<dbReference type="RefSeq" id="WP_385941178.1">
    <property type="nucleotide sequence ID" value="NZ_JBHSOZ010000005.1"/>
</dbReference>
<evidence type="ECO:0000256" key="5">
    <source>
        <dbReference type="ARBA" id="ARBA00023136"/>
    </source>
</evidence>
<dbReference type="Gene3D" id="1.10.3470.10">
    <property type="entry name" value="ABC transporter involved in vitamin B12 uptake, BtuC"/>
    <property type="match status" value="1"/>
</dbReference>
<keyword evidence="3 6" id="KW-0812">Transmembrane</keyword>
<dbReference type="EMBL" id="JBHSOZ010000005">
    <property type="protein sequence ID" value="MFC5713397.1"/>
    <property type="molecule type" value="Genomic_DNA"/>
</dbReference>
<comment type="similarity">
    <text evidence="2 6">Belongs to the ABC-3 integral membrane protein family.</text>
</comment>
<keyword evidence="9" id="KW-1185">Reference proteome</keyword>
<dbReference type="InterPro" id="IPR001626">
    <property type="entry name" value="ABC_TroCD"/>
</dbReference>
<feature type="transmembrane region" description="Helical" evidence="7">
    <location>
        <begin position="199"/>
        <end position="219"/>
    </location>
</feature>
<feature type="transmembrane region" description="Helical" evidence="7">
    <location>
        <begin position="250"/>
        <end position="274"/>
    </location>
</feature>
<name>A0ABW0YPW5_9BACI</name>
<keyword evidence="4 7" id="KW-1133">Transmembrane helix</keyword>
<feature type="transmembrane region" description="Helical" evidence="7">
    <location>
        <begin position="97"/>
        <end position="120"/>
    </location>
</feature>
<organism evidence="8 9">
    <name type="scientific">Thalassorhabdus alkalitolerans</name>
    <dbReference type="NCBI Taxonomy" id="2282697"/>
    <lineage>
        <taxon>Bacteria</taxon>
        <taxon>Bacillati</taxon>
        <taxon>Bacillota</taxon>
        <taxon>Bacilli</taxon>
        <taxon>Bacillales</taxon>
        <taxon>Bacillaceae</taxon>
        <taxon>Thalassorhabdus</taxon>
    </lineage>
</organism>
<proteinExistence type="inferred from homology"/>
<evidence type="ECO:0000313" key="8">
    <source>
        <dbReference type="EMBL" id="MFC5713397.1"/>
    </source>
</evidence>
<feature type="transmembrane region" description="Helical" evidence="7">
    <location>
        <begin position="46"/>
        <end position="63"/>
    </location>
</feature>
<dbReference type="PANTHER" id="PTHR30477">
    <property type="entry name" value="ABC-TRANSPORTER METAL-BINDING PROTEIN"/>
    <property type="match status" value="1"/>
</dbReference>
<evidence type="ECO:0000313" key="9">
    <source>
        <dbReference type="Proteomes" id="UP001596142"/>
    </source>
</evidence>
<sequence>MDFLFGDLTFIQRGVLAALIVGFICPLLGSFLLVRRVTIISESLSHVTLTGISAGVLMGQTMQFMDVNPLYSGLLFALIGSLLIEKLRQEYRHFQELAIPIILSAGIGLSAILISIAQTGYTEWFNYLFGSIVSVTQEDLLFIIITAFVVLLIMIFFFKEFISISFDQEYAKVSGISLKGMNFLFSLLVALVISMSMKVVGILLVGALIALPVAAAIRVAKSFKQVMLLGVLFGEAAILSGVYISYHMDIATGGTIVMSAMFILAIVACLQMIFSRS</sequence>
<feature type="transmembrane region" description="Helical" evidence="7">
    <location>
        <begin position="140"/>
        <end position="158"/>
    </location>
</feature>
<accession>A0ABW0YPW5</accession>
<evidence type="ECO:0000256" key="6">
    <source>
        <dbReference type="RuleBase" id="RU003943"/>
    </source>
</evidence>
<dbReference type="Proteomes" id="UP001596142">
    <property type="component" value="Unassembled WGS sequence"/>
</dbReference>
<evidence type="ECO:0000256" key="7">
    <source>
        <dbReference type="SAM" id="Phobius"/>
    </source>
</evidence>
<gene>
    <name evidence="8" type="ORF">ACFPU1_11440</name>
</gene>
<feature type="transmembrane region" description="Helical" evidence="7">
    <location>
        <begin position="170"/>
        <end position="193"/>
    </location>
</feature>
<dbReference type="PANTHER" id="PTHR30477:SF22">
    <property type="entry name" value="METAL ABC TRANSPORTER PERMEASE"/>
    <property type="match status" value="1"/>
</dbReference>
<protein>
    <submittedName>
        <fullName evidence="8">Metal ABC transporter permease</fullName>
    </submittedName>
</protein>